<sequence length="123" mass="13798">MMHLRSYLSIRSMFRMQGLVKCPRECAGGTGILVLDPQSAPKWRLACNRCPAVVGLFEGASKVRVHEKQCGHCGCSYLCILYIRSFMVCRGGMLKGNFRRVASPHELCLFFSFSVAPISFLIF</sequence>
<dbReference type="WBParaSite" id="PEQ_0000692001-mRNA-1">
    <property type="protein sequence ID" value="PEQ_0000692001-mRNA-1"/>
    <property type="gene ID" value="PEQ_0000692001"/>
</dbReference>
<dbReference type="Proteomes" id="UP000887564">
    <property type="component" value="Unplaced"/>
</dbReference>
<reference evidence="2" key="1">
    <citation type="submission" date="2022-11" db="UniProtKB">
        <authorList>
            <consortium name="WormBaseParasite"/>
        </authorList>
    </citation>
    <scope>IDENTIFICATION</scope>
</reference>
<organism evidence="1 2">
    <name type="scientific">Parascaris equorum</name>
    <name type="common">Equine roundworm</name>
    <dbReference type="NCBI Taxonomy" id="6256"/>
    <lineage>
        <taxon>Eukaryota</taxon>
        <taxon>Metazoa</taxon>
        <taxon>Ecdysozoa</taxon>
        <taxon>Nematoda</taxon>
        <taxon>Chromadorea</taxon>
        <taxon>Rhabditida</taxon>
        <taxon>Spirurina</taxon>
        <taxon>Ascaridomorpha</taxon>
        <taxon>Ascaridoidea</taxon>
        <taxon>Ascarididae</taxon>
        <taxon>Parascaris</taxon>
    </lineage>
</organism>
<proteinExistence type="predicted"/>
<name>A0A914RY18_PAREQ</name>
<accession>A0A914RY18</accession>
<keyword evidence="1" id="KW-1185">Reference proteome</keyword>
<evidence type="ECO:0000313" key="2">
    <source>
        <dbReference type="WBParaSite" id="PEQ_0000692001-mRNA-1"/>
    </source>
</evidence>
<dbReference type="AlphaFoldDB" id="A0A914RY18"/>
<protein>
    <submittedName>
        <fullName evidence="2">DNA topoisomerase</fullName>
    </submittedName>
</protein>
<evidence type="ECO:0000313" key="1">
    <source>
        <dbReference type="Proteomes" id="UP000887564"/>
    </source>
</evidence>